<feature type="domain" description="Nicotinamide phosphoribosyltransferase N-terminal" evidence="10">
    <location>
        <begin position="6"/>
        <end position="106"/>
    </location>
</feature>
<dbReference type="EMBL" id="BK016244">
    <property type="protein sequence ID" value="DAG04440.1"/>
    <property type="molecule type" value="Genomic_DNA"/>
</dbReference>
<dbReference type="InterPro" id="IPR016471">
    <property type="entry name" value="Nicotinamide_PRibTrfase"/>
</dbReference>
<name>A0A8S5VCN3_9CAUD</name>
<evidence type="ECO:0000256" key="6">
    <source>
        <dbReference type="ARBA" id="ARBA00035024"/>
    </source>
</evidence>
<dbReference type="GO" id="GO:0009435">
    <property type="term" value="P:NAD+ biosynthetic process"/>
    <property type="evidence" value="ECO:0007669"/>
    <property type="project" value="InterPro"/>
</dbReference>
<dbReference type="InterPro" id="IPR036412">
    <property type="entry name" value="HAD-like_sf"/>
</dbReference>
<comment type="pathway">
    <text evidence="5">Cofactor biosynthesis; NAD(+) biosynthesis; nicotinamide D-ribonucleotide from 5-phospho-alpha-D-ribose 1-diphosphate and nicotinamide: step 1/1.</text>
</comment>
<dbReference type="InterPro" id="IPR036068">
    <property type="entry name" value="Nicotinate_pribotase-like_C"/>
</dbReference>
<evidence type="ECO:0000256" key="5">
    <source>
        <dbReference type="ARBA" id="ARBA00035007"/>
    </source>
</evidence>
<evidence type="ECO:0000256" key="2">
    <source>
        <dbReference type="ARBA" id="ARBA00022642"/>
    </source>
</evidence>
<protein>
    <recommendedName>
        <fullName evidence="7">Nicotinamide phosphoribosyltransferase</fullName>
        <ecNumber evidence="6">2.4.2.12</ecNumber>
    </recommendedName>
</protein>
<reference evidence="11" key="1">
    <citation type="journal article" date="2021" name="Proc. Natl. Acad. Sci. U.S.A.">
        <title>A Catalog of Tens of Thousands of Viruses from Human Metagenomes Reveals Hidden Associations with Chronic Diseases.</title>
        <authorList>
            <person name="Tisza M.J."/>
            <person name="Buck C.B."/>
        </authorList>
    </citation>
    <scope>NUCLEOTIDE SEQUENCE</scope>
    <source>
        <strain evidence="11">CtDXu9</strain>
    </source>
</reference>
<comment type="catalytic activity">
    <reaction evidence="8">
        <text>beta-nicotinamide D-ribonucleotide + diphosphate = 5-phospho-alpha-D-ribose 1-diphosphate + nicotinamide + H(+)</text>
        <dbReference type="Rhea" id="RHEA:16149"/>
        <dbReference type="ChEBI" id="CHEBI:14649"/>
        <dbReference type="ChEBI" id="CHEBI:15378"/>
        <dbReference type="ChEBI" id="CHEBI:17154"/>
        <dbReference type="ChEBI" id="CHEBI:33019"/>
        <dbReference type="ChEBI" id="CHEBI:58017"/>
        <dbReference type="EC" id="2.4.2.12"/>
    </reaction>
    <physiologicalReaction direction="right-to-left" evidence="8">
        <dbReference type="Rhea" id="RHEA:16151"/>
    </physiologicalReaction>
</comment>
<dbReference type="InterPro" id="IPR041529">
    <property type="entry name" value="DUF5598"/>
</dbReference>
<comment type="similarity">
    <text evidence="1">Belongs to the NAPRTase family.</text>
</comment>
<dbReference type="NCBIfam" id="NF006629">
    <property type="entry name" value="PRK09198.1"/>
    <property type="match status" value="1"/>
</dbReference>
<proteinExistence type="inferred from homology"/>
<organism evidence="11">
    <name type="scientific">Siphoviridae sp. ctDXu9</name>
    <dbReference type="NCBI Taxonomy" id="2825387"/>
    <lineage>
        <taxon>Viruses</taxon>
        <taxon>Duplodnaviria</taxon>
        <taxon>Heunggongvirae</taxon>
        <taxon>Uroviricota</taxon>
        <taxon>Caudoviricetes</taxon>
    </lineage>
</organism>
<dbReference type="Pfam" id="PF18127">
    <property type="entry name" value="NAMPT_N"/>
    <property type="match status" value="1"/>
</dbReference>
<dbReference type="SUPFAM" id="SSF56784">
    <property type="entry name" value="HAD-like"/>
    <property type="match status" value="1"/>
</dbReference>
<evidence type="ECO:0000256" key="4">
    <source>
        <dbReference type="ARBA" id="ARBA00022679"/>
    </source>
</evidence>
<dbReference type="Pfam" id="PF04095">
    <property type="entry name" value="NAPRTase"/>
    <property type="match status" value="1"/>
</dbReference>
<dbReference type="Gene3D" id="3.20.20.70">
    <property type="entry name" value="Aldolase class I"/>
    <property type="match status" value="1"/>
</dbReference>
<evidence type="ECO:0000256" key="7">
    <source>
        <dbReference type="ARBA" id="ARBA00035036"/>
    </source>
</evidence>
<sequence length="648" mass="73805">MNTMAILLSDTYKQIHNKIYPKGLTKLVSYWTPRRSMLKNQNKMVFFGLQAFIEEYLVDYFNKNFFELTAAEVEHTYKYSMDIQLGNSYDLEPIMKLHKLGYLPIRIRAIPEGTLVPMGIPCIEITNTHPDFAWVVQWIECILQVELWKPCAHATIGHMYRELANDYYKMTCDDFLRPEMACSDFGMRGMSCMEEAVRCSSAWLLSFDKTSTIPAIDYIDTYYDACCWTERIGIGAVSTEHSVMASNYAVDGDEITFVKRLLTELYPNASFSMVSDTYDYWNMIDNILPACKEEIMQHNGKLLVRPDSGDIVEIAVKTIEKLWNVFGGTVNSKGYKVLDPHIGIIYGDGCTLNNVKQVWEELKKKGFAANNIVFGVGAFCFSAVIEPDGHMVVVTRDMFGIAMKATYGIVNGEPIMIYKDPKTDTSHLKKSHKGCCCIYYDDNGELQCEDGYDSIFDNGTLRTVFVDGEACNKETFEDIRERLNGGNKKTKISKITDYLLKDDVIVVMDVDGVLAPYEFSELSHSMTDDEWDKLVASGESPYKDVRPIKLMQKFIQKKGIDKVYTCSKSPFSEIPGKRAFIKDNYGLPDDNIYFTLEKTEKLTVLQTLQQKLGLKPSQIAIVEDTVKTLDYIRAHSDFVTVHVSSFME</sequence>
<keyword evidence="3 11" id="KW-0328">Glycosyltransferase</keyword>
<evidence type="ECO:0000313" key="11">
    <source>
        <dbReference type="EMBL" id="DAG04440.1"/>
    </source>
</evidence>
<dbReference type="EC" id="2.4.2.12" evidence="6"/>
<evidence type="ECO:0000259" key="9">
    <source>
        <dbReference type="Pfam" id="PF04095"/>
    </source>
</evidence>
<evidence type="ECO:0000256" key="3">
    <source>
        <dbReference type="ARBA" id="ARBA00022676"/>
    </source>
</evidence>
<evidence type="ECO:0000256" key="8">
    <source>
        <dbReference type="ARBA" id="ARBA00047835"/>
    </source>
</evidence>
<dbReference type="PANTHER" id="PTHR43816:SF1">
    <property type="entry name" value="NICOTINAMIDE PHOSPHORIBOSYLTRANSFERASE"/>
    <property type="match status" value="1"/>
</dbReference>
<dbReference type="InterPro" id="IPR041525">
    <property type="entry name" value="N/Namide_PRibTrfase"/>
</dbReference>
<dbReference type="SUPFAM" id="SSF51690">
    <property type="entry name" value="Nicotinate/Quinolinate PRTase C-terminal domain-like"/>
    <property type="match status" value="1"/>
</dbReference>
<evidence type="ECO:0000259" key="10">
    <source>
        <dbReference type="Pfam" id="PF18127"/>
    </source>
</evidence>
<dbReference type="InterPro" id="IPR013785">
    <property type="entry name" value="Aldolase_TIM"/>
</dbReference>
<keyword evidence="4" id="KW-0808">Transferase</keyword>
<accession>A0A8S5VCN3</accession>
<feature type="domain" description="Nicotinate/nicotinamide phosphoribosyltransferase" evidence="9">
    <location>
        <begin position="181"/>
        <end position="448"/>
    </location>
</feature>
<dbReference type="PANTHER" id="PTHR43816">
    <property type="entry name" value="NICOTINAMIDE PHOSPHORIBOSYLTRANSFERASE"/>
    <property type="match status" value="1"/>
</dbReference>
<keyword evidence="2" id="KW-0662">Pyridine nucleotide biosynthesis</keyword>
<dbReference type="GO" id="GO:0047280">
    <property type="term" value="F:nicotinamide phosphoribosyltransferase activity"/>
    <property type="evidence" value="ECO:0007669"/>
    <property type="project" value="UniProtKB-EC"/>
</dbReference>
<evidence type="ECO:0000256" key="1">
    <source>
        <dbReference type="ARBA" id="ARBA00010897"/>
    </source>
</evidence>